<dbReference type="Proteomes" id="UP000694393">
    <property type="component" value="Unplaced"/>
</dbReference>
<dbReference type="InterPro" id="IPR048465">
    <property type="entry name" value="Maestro-like_HEAT"/>
</dbReference>
<dbReference type="InterPro" id="IPR016024">
    <property type="entry name" value="ARM-type_fold"/>
</dbReference>
<accession>A0A8C8SAM1</accession>
<feature type="domain" description="Maestro-like HEAT-repeats" evidence="3">
    <location>
        <begin position="14"/>
        <end position="76"/>
    </location>
</feature>
<organism evidence="5 6">
    <name type="scientific">Pelusios castaneus</name>
    <name type="common">West African mud turtle</name>
    <dbReference type="NCBI Taxonomy" id="367368"/>
    <lineage>
        <taxon>Eukaryota</taxon>
        <taxon>Metazoa</taxon>
        <taxon>Chordata</taxon>
        <taxon>Craniata</taxon>
        <taxon>Vertebrata</taxon>
        <taxon>Euteleostomi</taxon>
        <taxon>Archelosauria</taxon>
        <taxon>Testudinata</taxon>
        <taxon>Testudines</taxon>
        <taxon>Pleurodira</taxon>
        <taxon>Pelomedusidae</taxon>
        <taxon>Pelusios</taxon>
    </lineage>
</organism>
<reference evidence="5" key="2">
    <citation type="submission" date="2025-09" db="UniProtKB">
        <authorList>
            <consortium name="Ensembl"/>
        </authorList>
    </citation>
    <scope>IDENTIFICATION</scope>
</reference>
<evidence type="ECO:0000256" key="1">
    <source>
        <dbReference type="ARBA" id="ARBA00022737"/>
    </source>
</evidence>
<feature type="domain" description="Maestro/Maestro-like HEAT-repeats" evidence="4">
    <location>
        <begin position="253"/>
        <end position="390"/>
    </location>
</feature>
<dbReference type="InterPro" id="IPR011989">
    <property type="entry name" value="ARM-like"/>
</dbReference>
<dbReference type="Pfam" id="PF23227">
    <property type="entry name" value="HEAT_MROH2B_C"/>
    <property type="match status" value="1"/>
</dbReference>
<feature type="region of interest" description="Disordered" evidence="2">
    <location>
        <begin position="433"/>
        <end position="456"/>
    </location>
</feature>
<dbReference type="PANTHER" id="PTHR23120">
    <property type="entry name" value="MAESTRO-RELATED HEAT DOMAIN-CONTAINING"/>
    <property type="match status" value="1"/>
</dbReference>
<name>A0A8C8SAM1_9SAUR</name>
<evidence type="ECO:0000313" key="6">
    <source>
        <dbReference type="Proteomes" id="UP000694393"/>
    </source>
</evidence>
<evidence type="ECO:0000313" key="5">
    <source>
        <dbReference type="Ensembl" id="ENSPCEP00000016729.1"/>
    </source>
</evidence>
<dbReference type="GO" id="GO:0005737">
    <property type="term" value="C:cytoplasm"/>
    <property type="evidence" value="ECO:0007669"/>
    <property type="project" value="TreeGrafter"/>
</dbReference>
<dbReference type="InterPro" id="IPR055406">
    <property type="entry name" value="HEAT_Maestro"/>
</dbReference>
<evidence type="ECO:0000259" key="3">
    <source>
        <dbReference type="Pfam" id="PF21047"/>
    </source>
</evidence>
<proteinExistence type="predicted"/>
<keyword evidence="1" id="KW-0677">Repeat</keyword>
<dbReference type="AlphaFoldDB" id="A0A8C8SAM1"/>
<sequence>SETHYTCFWFCSFQVPDILGIIYIRLPTVQQVSLRQFLMEAVCILAHHHLEAVISSLLSKQLPMDSDTAELWRSLEFSIAAIEREEGVMVLRETSFFPVLSFQATCALFEVVSALQSRTAVQKLLPELFVILLQQVSRTLEEEMPLPRMSSRRRLFRKGPQLCVGNPCRLSIEALDAVLSKGVSERLMGTLRNQRTWILLENPETHHEGVCLLVRTLLLFSVLKNILGLTDMLIAFQLMRDPLLRDKKFLKSVLGVLEAKSRDSNSIVCQMAVRGLGNIVYGAPEKVKKHKKFLLGALIRASNNSFSPEVVGESMKALAKILKELKEKDIGSTFRDLTTLEDDGVRSQAFVLYGILARSAQKKWKTYFTGQVRESWVTLVLHLQDSNPKASRVRNIVTYLLTKRNLFPSASPTCCGGPNSPFSSLPSCGVSSSQGAPSAATPASPEPRIGHGSDPNRNIFLSASAGQAYTQNRGKAMTRPGEASCINISVPKRLPGSVDILPLSHSFLHAFWPGFLTGESLVLLEQISNEGDQLCLNEHMAW</sequence>
<dbReference type="PANTHER" id="PTHR23120:SF22">
    <property type="entry name" value="MAESTRO HEAT-LIKE REPEAT-CONTAINING PROTEIN FAMILY MEMBER 2B"/>
    <property type="match status" value="1"/>
</dbReference>
<evidence type="ECO:0000259" key="4">
    <source>
        <dbReference type="Pfam" id="PF23227"/>
    </source>
</evidence>
<keyword evidence="6" id="KW-1185">Reference proteome</keyword>
<dbReference type="Gene3D" id="1.25.10.10">
    <property type="entry name" value="Leucine-rich Repeat Variant"/>
    <property type="match status" value="1"/>
</dbReference>
<dbReference type="Ensembl" id="ENSPCET00000017318.1">
    <property type="protein sequence ID" value="ENSPCEP00000016729.1"/>
    <property type="gene ID" value="ENSPCEG00000013145.1"/>
</dbReference>
<dbReference type="InterPro" id="IPR045206">
    <property type="entry name" value="Maestro_heat-like_prot"/>
</dbReference>
<reference evidence="5" key="1">
    <citation type="submission" date="2025-08" db="UniProtKB">
        <authorList>
            <consortium name="Ensembl"/>
        </authorList>
    </citation>
    <scope>IDENTIFICATION</scope>
</reference>
<protein>
    <submittedName>
        <fullName evidence="5">Uncharacterized protein</fullName>
    </submittedName>
</protein>
<dbReference type="SUPFAM" id="SSF48371">
    <property type="entry name" value="ARM repeat"/>
    <property type="match status" value="1"/>
</dbReference>
<feature type="compositionally biased region" description="Low complexity" evidence="2">
    <location>
        <begin position="433"/>
        <end position="447"/>
    </location>
</feature>
<dbReference type="Pfam" id="PF21047">
    <property type="entry name" value="HEAT_Maestro"/>
    <property type="match status" value="1"/>
</dbReference>
<evidence type="ECO:0000256" key="2">
    <source>
        <dbReference type="SAM" id="MobiDB-lite"/>
    </source>
</evidence>